<dbReference type="InterPro" id="IPR001296">
    <property type="entry name" value="Glyco_trans_1"/>
</dbReference>
<gene>
    <name evidence="3" type="ORF">Dace_3152</name>
</gene>
<dbReference type="Pfam" id="PF13439">
    <property type="entry name" value="Glyco_transf_4"/>
    <property type="match status" value="1"/>
</dbReference>
<dbReference type="Proteomes" id="UP000005695">
    <property type="component" value="Unassembled WGS sequence"/>
</dbReference>
<dbReference type="Gene3D" id="3.40.50.2000">
    <property type="entry name" value="Glycogen Phosphorylase B"/>
    <property type="match status" value="2"/>
</dbReference>
<dbReference type="AlphaFoldDB" id="Q1K417"/>
<evidence type="ECO:0000259" key="2">
    <source>
        <dbReference type="Pfam" id="PF13439"/>
    </source>
</evidence>
<evidence type="ECO:0000259" key="1">
    <source>
        <dbReference type="Pfam" id="PF00534"/>
    </source>
</evidence>
<keyword evidence="3" id="KW-0808">Transferase</keyword>
<proteinExistence type="predicted"/>
<reference evidence="3" key="1">
    <citation type="submission" date="2006-05" db="EMBL/GenBank/DDBJ databases">
        <title>Annotation of the draft genome assembly of Desulfuromonas acetoxidans DSM 684.</title>
        <authorList>
            <consortium name="US DOE Joint Genome Institute (JGI-ORNL)"/>
            <person name="Larimer F."/>
            <person name="Land M."/>
            <person name="Hauser L."/>
        </authorList>
    </citation>
    <scope>NUCLEOTIDE SEQUENCE [LARGE SCALE GENOMIC DNA]</scope>
    <source>
        <strain evidence="3">DSM 684</strain>
    </source>
</reference>
<dbReference type="OrthoDB" id="5490278at2"/>
<comment type="caution">
    <text evidence="3">The sequence shown here is derived from an EMBL/GenBank/DDBJ whole genome shotgun (WGS) entry which is preliminary data.</text>
</comment>
<protein>
    <submittedName>
        <fullName evidence="3">Glycosyl transferase, group 1</fullName>
    </submittedName>
</protein>
<dbReference type="RefSeq" id="WP_005997543.1">
    <property type="nucleotide sequence ID" value="NZ_AAEW02000001.1"/>
</dbReference>
<evidence type="ECO:0000313" key="4">
    <source>
        <dbReference type="Proteomes" id="UP000005695"/>
    </source>
</evidence>
<evidence type="ECO:0000313" key="3">
    <source>
        <dbReference type="EMBL" id="EAT17286.1"/>
    </source>
</evidence>
<reference evidence="3" key="2">
    <citation type="submission" date="2006-05" db="EMBL/GenBank/DDBJ databases">
        <title>Sequencing of the draft genome and assembly of Desulfuromonas acetoxidans DSM 684.</title>
        <authorList>
            <consortium name="US DOE Joint Genome Institute (JGI-PGF)"/>
            <person name="Copeland A."/>
            <person name="Lucas S."/>
            <person name="Lapidus A."/>
            <person name="Barry K."/>
            <person name="Detter J.C."/>
            <person name="Glavina del Rio T."/>
            <person name="Hammon N."/>
            <person name="Israni S."/>
            <person name="Dalin E."/>
            <person name="Tice H."/>
            <person name="Bruce D."/>
            <person name="Pitluck S."/>
            <person name="Richardson P."/>
        </authorList>
    </citation>
    <scope>NUCLEOTIDE SEQUENCE [LARGE SCALE GENOMIC DNA]</scope>
    <source>
        <strain evidence="3">DSM 684</strain>
    </source>
</reference>
<dbReference type="EMBL" id="AAEW02000001">
    <property type="protein sequence ID" value="EAT17286.1"/>
    <property type="molecule type" value="Genomic_DNA"/>
</dbReference>
<name>Q1K417_DESA6</name>
<accession>Q1K417</accession>
<dbReference type="InterPro" id="IPR028098">
    <property type="entry name" value="Glyco_trans_4-like_N"/>
</dbReference>
<sequence length="379" mass="42095">MVSDLPRVAFVLTELRPGGMERLVVHLATEMAERHIPVCVICLQDKGTLSPLLRVKHIEVVALGSHSGKDLKALYRLRRVLKQFRPTVIHVHDYASLPYAALANLFAGRCPLLFTAHGLLYEGFEGLQGRLRFFSRFITALSAVSESVATRHRDYLGWTKDLRVIGNGVPPVPIDGTQRHRVREELGCDDATCVFLAVGNPRPEKAFEDLLDAVALLNHKQPGRFFVAIAGTLGENAYCQGLLDKLKQHDLSRCCRFLGFREDTAALYSAADCFVLSSRSEGLPMVILEAMTAGLPVISTNVGGISDAVGNHVLLVAAQQPPQLAEVMERLIEQPRLQGRLAESGRKHVAAHFSVTHMVDEYLSWYRLNAERCILKKWM</sequence>
<keyword evidence="4" id="KW-1185">Reference proteome</keyword>
<dbReference type="GO" id="GO:0016757">
    <property type="term" value="F:glycosyltransferase activity"/>
    <property type="evidence" value="ECO:0007669"/>
    <property type="project" value="InterPro"/>
</dbReference>
<organism evidence="3 4">
    <name type="scientific">Desulfuromonas acetoxidans (strain DSM 684 / 11070)</name>
    <dbReference type="NCBI Taxonomy" id="281689"/>
    <lineage>
        <taxon>Bacteria</taxon>
        <taxon>Pseudomonadati</taxon>
        <taxon>Thermodesulfobacteriota</taxon>
        <taxon>Desulfuromonadia</taxon>
        <taxon>Desulfuromonadales</taxon>
        <taxon>Desulfuromonadaceae</taxon>
        <taxon>Desulfuromonas</taxon>
    </lineage>
</organism>
<feature type="domain" description="Glycosyltransferase subfamily 4-like N-terminal" evidence="2">
    <location>
        <begin position="17"/>
        <end position="170"/>
    </location>
</feature>
<dbReference type="Pfam" id="PF00534">
    <property type="entry name" value="Glycos_transf_1"/>
    <property type="match status" value="1"/>
</dbReference>
<feature type="domain" description="Glycosyl transferase family 1" evidence="1">
    <location>
        <begin position="182"/>
        <end position="348"/>
    </location>
</feature>
<dbReference type="SUPFAM" id="SSF53756">
    <property type="entry name" value="UDP-Glycosyltransferase/glycogen phosphorylase"/>
    <property type="match status" value="1"/>
</dbReference>
<dbReference type="PANTHER" id="PTHR12526">
    <property type="entry name" value="GLYCOSYLTRANSFERASE"/>
    <property type="match status" value="1"/>
</dbReference>